<keyword evidence="2" id="KW-0193">Cuticle</keyword>
<dbReference type="Pfam" id="PF00379">
    <property type="entry name" value="Chitin_bind_4"/>
    <property type="match status" value="1"/>
</dbReference>
<evidence type="ECO:0000313" key="5">
    <source>
        <dbReference type="Proteomes" id="UP000299102"/>
    </source>
</evidence>
<dbReference type="OrthoDB" id="8021718at2759"/>
<evidence type="ECO:0000256" key="3">
    <source>
        <dbReference type="SAM" id="MobiDB-lite"/>
    </source>
</evidence>
<dbReference type="Proteomes" id="UP000299102">
    <property type="component" value="Unassembled WGS sequence"/>
</dbReference>
<protein>
    <recommendedName>
        <fullName evidence="6">Cuticle protein 6</fullName>
    </recommendedName>
</protein>
<dbReference type="STRING" id="151549.A0A4C1ZAV7"/>
<dbReference type="AlphaFoldDB" id="A0A4C1ZAV7"/>
<evidence type="ECO:0008006" key="6">
    <source>
        <dbReference type="Google" id="ProtNLM"/>
    </source>
</evidence>
<gene>
    <name evidence="4" type="ORF">EVAR_59188_1</name>
</gene>
<dbReference type="InterPro" id="IPR050468">
    <property type="entry name" value="Cuticle_Struct_Prot"/>
</dbReference>
<dbReference type="PANTHER" id="PTHR10380:SF224">
    <property type="entry name" value="CUTICULAR PROTEIN 12A"/>
    <property type="match status" value="1"/>
</dbReference>
<keyword evidence="5" id="KW-1185">Reference proteome</keyword>
<sequence>MISLHYTRENKLRFESLEEDGTSVARSSLYIALYIKFSVEARTISSVRQPRLSLAAPSPSYYYTNINGQPGTYSFGYEEFDPMSGNTQFRNEERYANGTVVGRYGYLDAAGRPVHYSYIADEKGYRVKRVKNQNVYSTVAPLGLPNQQHHRPTESSVSWTRGPTKNKSKSQPRVIDVIEPYLLSRI</sequence>
<dbReference type="GO" id="GO:0062129">
    <property type="term" value="C:chitin-based extracellular matrix"/>
    <property type="evidence" value="ECO:0007669"/>
    <property type="project" value="TreeGrafter"/>
</dbReference>
<dbReference type="EMBL" id="BGZK01001708">
    <property type="protein sequence ID" value="GBP84948.1"/>
    <property type="molecule type" value="Genomic_DNA"/>
</dbReference>
<feature type="region of interest" description="Disordered" evidence="3">
    <location>
        <begin position="142"/>
        <end position="171"/>
    </location>
</feature>
<feature type="compositionally biased region" description="Polar residues" evidence="3">
    <location>
        <begin position="154"/>
        <end position="163"/>
    </location>
</feature>
<dbReference type="PANTHER" id="PTHR10380">
    <property type="entry name" value="CUTICLE PROTEIN"/>
    <property type="match status" value="1"/>
</dbReference>
<name>A0A4C1ZAV7_EUMVA</name>
<organism evidence="4 5">
    <name type="scientific">Eumeta variegata</name>
    <name type="common">Bagworm moth</name>
    <name type="synonym">Eumeta japonica</name>
    <dbReference type="NCBI Taxonomy" id="151549"/>
    <lineage>
        <taxon>Eukaryota</taxon>
        <taxon>Metazoa</taxon>
        <taxon>Ecdysozoa</taxon>
        <taxon>Arthropoda</taxon>
        <taxon>Hexapoda</taxon>
        <taxon>Insecta</taxon>
        <taxon>Pterygota</taxon>
        <taxon>Neoptera</taxon>
        <taxon>Endopterygota</taxon>
        <taxon>Lepidoptera</taxon>
        <taxon>Glossata</taxon>
        <taxon>Ditrysia</taxon>
        <taxon>Tineoidea</taxon>
        <taxon>Psychidae</taxon>
        <taxon>Oiketicinae</taxon>
        <taxon>Eumeta</taxon>
    </lineage>
</organism>
<dbReference type="PROSITE" id="PS51155">
    <property type="entry name" value="CHIT_BIND_RR_2"/>
    <property type="match status" value="1"/>
</dbReference>
<dbReference type="GO" id="GO:0008010">
    <property type="term" value="F:structural constituent of chitin-based larval cuticle"/>
    <property type="evidence" value="ECO:0007669"/>
    <property type="project" value="TreeGrafter"/>
</dbReference>
<evidence type="ECO:0000256" key="2">
    <source>
        <dbReference type="PROSITE-ProRule" id="PRU00497"/>
    </source>
</evidence>
<evidence type="ECO:0000256" key="1">
    <source>
        <dbReference type="ARBA" id="ARBA00022729"/>
    </source>
</evidence>
<comment type="caution">
    <text evidence="4">The sequence shown here is derived from an EMBL/GenBank/DDBJ whole genome shotgun (WGS) entry which is preliminary data.</text>
</comment>
<evidence type="ECO:0000313" key="4">
    <source>
        <dbReference type="EMBL" id="GBP84948.1"/>
    </source>
</evidence>
<accession>A0A4C1ZAV7</accession>
<dbReference type="InterPro" id="IPR000618">
    <property type="entry name" value="Insect_cuticle"/>
</dbReference>
<reference evidence="4 5" key="1">
    <citation type="journal article" date="2019" name="Commun. Biol.">
        <title>The bagworm genome reveals a unique fibroin gene that provides high tensile strength.</title>
        <authorList>
            <person name="Kono N."/>
            <person name="Nakamura H."/>
            <person name="Ohtoshi R."/>
            <person name="Tomita M."/>
            <person name="Numata K."/>
            <person name="Arakawa K."/>
        </authorList>
    </citation>
    <scope>NUCLEOTIDE SEQUENCE [LARGE SCALE GENOMIC DNA]</scope>
</reference>
<proteinExistence type="predicted"/>
<keyword evidence="1" id="KW-0732">Signal</keyword>